<dbReference type="EMBL" id="REGN01003743">
    <property type="protein sequence ID" value="RNA21057.1"/>
    <property type="molecule type" value="Genomic_DNA"/>
</dbReference>
<gene>
    <name evidence="2" type="ORF">BpHYR1_029628</name>
</gene>
<reference evidence="2 3" key="1">
    <citation type="journal article" date="2018" name="Sci. Rep.">
        <title>Genomic signatures of local adaptation to the degree of environmental predictability in rotifers.</title>
        <authorList>
            <person name="Franch-Gras L."/>
            <person name="Hahn C."/>
            <person name="Garcia-Roger E.M."/>
            <person name="Carmona M.J."/>
            <person name="Serra M."/>
            <person name="Gomez A."/>
        </authorList>
    </citation>
    <scope>NUCLEOTIDE SEQUENCE [LARGE SCALE GENOMIC DNA]</scope>
    <source>
        <strain evidence="2">HYR1</strain>
    </source>
</reference>
<evidence type="ECO:0000256" key="1">
    <source>
        <dbReference type="SAM" id="MobiDB-lite"/>
    </source>
</evidence>
<protein>
    <submittedName>
        <fullName evidence="2">Uncharacterized protein</fullName>
    </submittedName>
</protein>
<dbReference type="Proteomes" id="UP000276133">
    <property type="component" value="Unassembled WGS sequence"/>
</dbReference>
<feature type="region of interest" description="Disordered" evidence="1">
    <location>
        <begin position="1"/>
        <end position="24"/>
    </location>
</feature>
<feature type="compositionally biased region" description="Basic residues" evidence="1">
    <location>
        <begin position="12"/>
        <end position="22"/>
    </location>
</feature>
<evidence type="ECO:0000313" key="2">
    <source>
        <dbReference type="EMBL" id="RNA21057.1"/>
    </source>
</evidence>
<sequence>MTRFGASSILKLNRRSQQHKKKPSDVANFGLGCRSNYCLWPLISSTSLKRDTLAVLIGKRLDCDSNLLNQPDKFSKFISN</sequence>
<accession>A0A3M7RC32</accession>
<proteinExistence type="predicted"/>
<name>A0A3M7RC32_BRAPC</name>
<organism evidence="2 3">
    <name type="scientific">Brachionus plicatilis</name>
    <name type="common">Marine rotifer</name>
    <name type="synonym">Brachionus muelleri</name>
    <dbReference type="NCBI Taxonomy" id="10195"/>
    <lineage>
        <taxon>Eukaryota</taxon>
        <taxon>Metazoa</taxon>
        <taxon>Spiralia</taxon>
        <taxon>Gnathifera</taxon>
        <taxon>Rotifera</taxon>
        <taxon>Eurotatoria</taxon>
        <taxon>Monogononta</taxon>
        <taxon>Pseudotrocha</taxon>
        <taxon>Ploima</taxon>
        <taxon>Brachionidae</taxon>
        <taxon>Brachionus</taxon>
    </lineage>
</organism>
<evidence type="ECO:0000313" key="3">
    <source>
        <dbReference type="Proteomes" id="UP000276133"/>
    </source>
</evidence>
<keyword evidence="3" id="KW-1185">Reference proteome</keyword>
<dbReference type="AlphaFoldDB" id="A0A3M7RC32"/>
<comment type="caution">
    <text evidence="2">The sequence shown here is derived from an EMBL/GenBank/DDBJ whole genome shotgun (WGS) entry which is preliminary data.</text>
</comment>